<feature type="domain" description="Myb-like DNA-binding" evidence="2">
    <location>
        <begin position="6"/>
        <end position="40"/>
    </location>
</feature>
<dbReference type="Pfam" id="PF22980">
    <property type="entry name" value="Myb_DNA-bind_8"/>
    <property type="match status" value="1"/>
</dbReference>
<dbReference type="RefSeq" id="XP_007910966.1">
    <property type="nucleotide sequence ID" value="XM_007912775.1"/>
</dbReference>
<dbReference type="InterPro" id="IPR054505">
    <property type="entry name" value="Myb_DNA-bind_8"/>
</dbReference>
<sequence>MSERCNQIDWNKVAHDPILAQEITNGHAARMRYSRFRSAMLGLEPQRRNRTSGTKSKVTKSKKEPKAKREEAAKPNPETASTQDSAPKTESPKVKQESLPTPAETQSIPISMAAPLIPDTQTQLHNRLLTPCSDTDLLAASHGYATSPASEMLHSEAGYDFTGAASCAHDHASWHQSPAYSAFGVPYELDTFTTGYCDHQHTHHHGGDFGMPTPMIGMDHNVPVKHEEWDARYE</sequence>
<evidence type="ECO:0000256" key="1">
    <source>
        <dbReference type="SAM" id="MobiDB-lite"/>
    </source>
</evidence>
<proteinExistence type="predicted"/>
<evidence type="ECO:0000259" key="2">
    <source>
        <dbReference type="Pfam" id="PF22980"/>
    </source>
</evidence>
<reference evidence="4" key="1">
    <citation type="journal article" date="2013" name="Genome Announc.">
        <title>Draft genome sequence of the ascomycete Phaeoacremonium aleophilum strain UCR-PA7, a causal agent of the esca disease complex in grapevines.</title>
        <authorList>
            <person name="Blanco-Ulate B."/>
            <person name="Rolshausen P."/>
            <person name="Cantu D."/>
        </authorList>
    </citation>
    <scope>NUCLEOTIDE SEQUENCE [LARGE SCALE GENOMIC DNA]</scope>
    <source>
        <strain evidence="4">UCR-PA7</strain>
    </source>
</reference>
<dbReference type="OrthoDB" id="3944408at2759"/>
<dbReference type="HOGENOM" id="CLU_087046_0_0_1"/>
<dbReference type="Proteomes" id="UP000014074">
    <property type="component" value="Unassembled WGS sequence"/>
</dbReference>
<dbReference type="AlphaFoldDB" id="R8BY26"/>
<accession>R8BY26</accession>
<evidence type="ECO:0000313" key="4">
    <source>
        <dbReference type="Proteomes" id="UP000014074"/>
    </source>
</evidence>
<dbReference type="GeneID" id="19321952"/>
<gene>
    <name evidence="3" type="ORF">UCRPA7_177</name>
</gene>
<feature type="compositionally biased region" description="Basic and acidic residues" evidence="1">
    <location>
        <begin position="61"/>
        <end position="73"/>
    </location>
</feature>
<evidence type="ECO:0000313" key="3">
    <source>
        <dbReference type="EMBL" id="EOO04301.1"/>
    </source>
</evidence>
<dbReference type="eggNOG" id="ENOG502QU1R">
    <property type="taxonomic scope" value="Eukaryota"/>
</dbReference>
<organism evidence="3 4">
    <name type="scientific">Phaeoacremonium minimum (strain UCR-PA7)</name>
    <name type="common">Esca disease fungus</name>
    <name type="synonym">Togninia minima</name>
    <dbReference type="NCBI Taxonomy" id="1286976"/>
    <lineage>
        <taxon>Eukaryota</taxon>
        <taxon>Fungi</taxon>
        <taxon>Dikarya</taxon>
        <taxon>Ascomycota</taxon>
        <taxon>Pezizomycotina</taxon>
        <taxon>Sordariomycetes</taxon>
        <taxon>Sordariomycetidae</taxon>
        <taxon>Togniniales</taxon>
        <taxon>Togniniaceae</taxon>
        <taxon>Phaeoacremonium</taxon>
    </lineage>
</organism>
<protein>
    <recommendedName>
        <fullName evidence="2">Myb-like DNA-binding domain-containing protein</fullName>
    </recommendedName>
</protein>
<dbReference type="EMBL" id="KB932781">
    <property type="protein sequence ID" value="EOO04301.1"/>
    <property type="molecule type" value="Genomic_DNA"/>
</dbReference>
<feature type="region of interest" description="Disordered" evidence="1">
    <location>
        <begin position="40"/>
        <end position="112"/>
    </location>
</feature>
<feature type="compositionally biased region" description="Polar residues" evidence="1">
    <location>
        <begin position="79"/>
        <end position="88"/>
    </location>
</feature>
<keyword evidence="4" id="KW-1185">Reference proteome</keyword>
<dbReference type="KEGG" id="tmn:UCRPA7_177"/>
<name>R8BY26_PHAM7</name>